<dbReference type="Gene3D" id="3.40.50.2000">
    <property type="entry name" value="Glycogen Phosphorylase B"/>
    <property type="match status" value="1"/>
</dbReference>
<accession>A0ABR5IR66</accession>
<proteinExistence type="predicted"/>
<comment type="caution">
    <text evidence="2">The sequence shown here is derived from an EMBL/GenBank/DDBJ whole genome shotgun (WGS) entry which is preliminary data.</text>
</comment>
<feature type="compositionally biased region" description="Low complexity" evidence="1">
    <location>
        <begin position="423"/>
        <end position="437"/>
    </location>
</feature>
<evidence type="ECO:0000256" key="1">
    <source>
        <dbReference type="SAM" id="MobiDB-lite"/>
    </source>
</evidence>
<dbReference type="Proteomes" id="UP000037020">
    <property type="component" value="Unassembled WGS sequence"/>
</dbReference>
<evidence type="ECO:0008006" key="4">
    <source>
        <dbReference type="Google" id="ProtNLM"/>
    </source>
</evidence>
<evidence type="ECO:0000313" key="2">
    <source>
        <dbReference type="EMBL" id="KOG40645.1"/>
    </source>
</evidence>
<organism evidence="2 3">
    <name type="scientific">Streptomyces varsoviensis</name>
    <dbReference type="NCBI Taxonomy" id="67373"/>
    <lineage>
        <taxon>Bacteria</taxon>
        <taxon>Bacillati</taxon>
        <taxon>Actinomycetota</taxon>
        <taxon>Actinomycetes</taxon>
        <taxon>Kitasatosporales</taxon>
        <taxon>Streptomycetaceae</taxon>
        <taxon>Streptomyces</taxon>
    </lineage>
</organism>
<dbReference type="EMBL" id="LGUT01004672">
    <property type="protein sequence ID" value="KOG40645.1"/>
    <property type="molecule type" value="Genomic_DNA"/>
</dbReference>
<gene>
    <name evidence="2" type="ORF">ADK38_46790</name>
</gene>
<evidence type="ECO:0000313" key="3">
    <source>
        <dbReference type="Proteomes" id="UP000037020"/>
    </source>
</evidence>
<name>A0ABR5IR66_9ACTN</name>
<reference evidence="2 3" key="1">
    <citation type="submission" date="2015-07" db="EMBL/GenBank/DDBJ databases">
        <authorList>
            <person name="Ju K.-S."/>
            <person name="Doroghazi J.R."/>
            <person name="Metcalf W.W."/>
        </authorList>
    </citation>
    <scope>NUCLEOTIDE SEQUENCE [LARGE SCALE GENOMIC DNA]</scope>
    <source>
        <strain evidence="2 3">NRRL B-3589</strain>
    </source>
</reference>
<keyword evidence="3" id="KW-1185">Reference proteome</keyword>
<dbReference type="SUPFAM" id="SSF53756">
    <property type="entry name" value="UDP-Glycosyltransferase/glycogen phosphorylase"/>
    <property type="match status" value="1"/>
</dbReference>
<feature type="region of interest" description="Disordered" evidence="1">
    <location>
        <begin position="403"/>
        <end position="437"/>
    </location>
</feature>
<sequence>MAVSQYFKAYDAVLAAAGISAAEPISLFAIGPRVAETSPDYRPDLVREISALCHRTGGSLGTYPVPDDASLKAAWGLASPAKWEQACVESSALISGIAQRFERVTVMVHGIMLANLRSYVQEDDSVRLFFVAHSLGMAGNDKLAEQRVAWETAGFGAMCRTPGDKVAYVSMFTRSLLADSYGIPDDRLIPFLNGIWADDPKYRTDTARSQQVLDQYGIPAGRDLVFSWGRCVPSKGFDLILDGWGEYQRQCPERTEHLVLLMPSAVAPADHVAELRKRCDNLGPQSVTPVFDFSDELPAAMLASARLRGLVFASEFESYMLTAAEAIKFSAPSVQHVYYDIPPVREQYEGMPNSHAFTDRTPGDLAKTLEAALSCGASGTKEPPSFVAEAGRFTQACLTSIGTRAGTSRGAEPSPGPGPGPRPGTSTSTCTSTSIGT</sequence>
<protein>
    <recommendedName>
        <fullName evidence="4">Glycosyl transferase family 1 domain-containing protein</fullName>
    </recommendedName>
</protein>